<dbReference type="SMART" id="SM00409">
    <property type="entry name" value="IG"/>
    <property type="match status" value="14"/>
</dbReference>
<dbReference type="Proteomes" id="UP000285794">
    <property type="component" value="Unassembled WGS sequence"/>
</dbReference>
<proteinExistence type="predicted"/>
<feature type="domain" description="Ig-like" evidence="3">
    <location>
        <begin position="1717"/>
        <end position="1799"/>
    </location>
</feature>
<dbReference type="InterPro" id="IPR026341">
    <property type="entry name" value="T9SS_type_B"/>
</dbReference>
<feature type="domain" description="Ig-like" evidence="3">
    <location>
        <begin position="2241"/>
        <end position="2312"/>
    </location>
</feature>
<feature type="domain" description="Ig-like" evidence="3">
    <location>
        <begin position="1541"/>
        <end position="1622"/>
    </location>
</feature>
<dbReference type="EMBL" id="QQWG01000002">
    <property type="protein sequence ID" value="RRG23966.1"/>
    <property type="molecule type" value="Genomic_DNA"/>
</dbReference>
<keyword evidence="1" id="KW-0677">Repeat</keyword>
<dbReference type="PROSITE" id="PS50835">
    <property type="entry name" value="IG_LIKE"/>
    <property type="match status" value="11"/>
</dbReference>
<dbReference type="Pfam" id="PF17517">
    <property type="entry name" value="IgGFc_binding"/>
    <property type="match status" value="1"/>
</dbReference>
<dbReference type="NCBIfam" id="TIGR04131">
    <property type="entry name" value="Bac_Flav_CTERM"/>
    <property type="match status" value="1"/>
</dbReference>
<dbReference type="RefSeq" id="WP_125029278.1">
    <property type="nucleotide sequence ID" value="NZ_JAPXVP010000002.1"/>
</dbReference>
<dbReference type="Gene3D" id="2.60.40.10">
    <property type="entry name" value="Immunoglobulins"/>
    <property type="match status" value="12"/>
</dbReference>
<feature type="domain" description="Ig-like" evidence="3">
    <location>
        <begin position="2597"/>
        <end position="2659"/>
    </location>
</feature>
<dbReference type="InterPro" id="IPR036179">
    <property type="entry name" value="Ig-like_dom_sf"/>
</dbReference>
<dbReference type="InterPro" id="IPR013783">
    <property type="entry name" value="Ig-like_fold"/>
</dbReference>
<keyword evidence="2" id="KW-1015">Disulfide bond</keyword>
<protein>
    <recommendedName>
        <fullName evidence="3">Ig-like domain-containing protein</fullName>
    </recommendedName>
</protein>
<evidence type="ECO:0000313" key="5">
    <source>
        <dbReference type="Proteomes" id="UP000285794"/>
    </source>
</evidence>
<dbReference type="GO" id="GO:0016020">
    <property type="term" value="C:membrane"/>
    <property type="evidence" value="ECO:0007669"/>
    <property type="project" value="UniProtKB-SubCell"/>
</dbReference>
<sequence>MTYFPFFTIKTKVIFKIAIIFFLVILSNAAKAQLDLIHYVPPLYAGTTHEYDIEDHWVVLTTPSEIPIDVTITKGDGTIFQVVNGVSKNTPKSVALGSGTLVNPPLGVVNYTSLNKVISDQGLIFTSTEAFYVNIRHKSEIHGLFLTAKGQAGLGTSFRSGHLFSVRGENVYGWGKDGNYSIVNHRSHFISVMATVDNTQVTFSDIKVGNLTSDTKNALPVTGDITVNLNAGQSYVLGADHKFLTAADVNRFNGTHITSDKPIAVNSGSWTGGASLNSWQDIGVDQIVPEDLVGSKYILLKGKGNSETERPIVVATKDNTNIFVNGSTTKINPTPLNAGDYYAIETSYYTVDGTMLITCDNDVYLYQTTSASDRTSGSIDYAYATVGMNFIPAISSLGFRQVDIPFVNQVGTGIVAIYAQKGANVFVNKSTTPLSQSSAKPITGNDEWVVYKYSTSDENVSVMSNKAIYVALSVEDNAVGAAGYFSGFTKAISPIIPETGIGFDHDLGYLCESYNDKIELSVQSTPEADFYEWYKNVITPENLLFKNSNLIVDAPNEETKYIIKAYFRDPNLDIIYNGNFAIGRGSFDSDFDFMSVGNLSDPGKSVLCYNPQDINTQFHSFNDKDGGGLMLLTHSSSFGTSDVIWKKTITEDIKDQGFILKLYGRMAQEGYSQLLDIYVNNDKVYDNFLLDDINTWQSVKAFWASGDAESASISIVNSNPAGQEGLFAIDSISFVLAVEDQAEFNALVVPNYSYKDFTEPQHFCVGQSGQLDISNGDVSWYDYQWEKKEGENYAPITDPSITGLTTHKIEFSEVKESHAGTYRCGISFKESFQQCGVTSGTASVEVELVADKMATVLINVDNTKLCEGDLESLQAVVTGTYSDVKWFVNDDQKYVGKDYLFDFPAGEYTVRCEVGNACSTPSDSRDLSVYGRPILIDLQLPTDLCDKASSDLTAVVNSVPAGASLSYKWYRAETLLATTSESSYSVLADMTDPYYKVAVSAVYNVGLADEHTCVGNQLVKNIGPDDIIPQVDLTALADVTLCEGDLYTYKAELANSGDYYTYDWEIPFVTSADKTGSDFVLGSVKSAMAGNYKVRVSNRCGSQSSMSILSVSPKLLVDEIKIDKTGPYCLNETIKFTITDNGEASLYFAENLTTGEIINPISNPFNLVVTDLKQGRWRITAEATCGTRVDQEFDVYLLENFTNPTMADISTCIGENIQFEVHIQDIPTSSSLTYEWTDPSGNLIVNSQSSLVINNVQLANLGTYSCKVTNRCGYSKTVNANISADEVNTSQTAEAVELCEGTPNYRLDIAYEGNPTFSWYFNDPSSAVIGTDSFYEIAEVKVEHSGVYYCQITLSCGDIITYQRELVVNENISVVEVSPATINICEGEQAELKISKAGQVNQIEWFDPSGSVIASAMGKTNIQTGVHNSAGRFIYKYKLSGDCNTIEGDFELLVHDRPSLAPIADINACEGDVDLNMLITGSDYSTASWWNADESIKLNDGLSHTLVNAKYPTAFGNYIAKVNTLYCGDVKATAQVSIYEPISIMSSSNVSPTPCVGEPLRLVVNGSGAGLIYNWYKNDAPAVSLSSNSTLDLGMADLTDEGIYRCELISANACGNKFLEFSVDVREHASITIQPSDVSLCEGTGPANFSVSAIGEGSLIYQWFDKNNIAMIGETSSNLQIVDLLASNGQSYYCEVSGDFCDAAVSSKASLETKRNVNITEHPADVKIAEGGVAIFTVKADGTEPIAYQWYCDPTGIMIGETTYTLTINPATIDLNAYEYYCIVSNACSSETSNKAKLLIDASVKITSQPQNTVVCEGDTFEFVMEHKSLSAGKTCYWEYSDGGAFMAITSLANHTIISESNKNTLRISNADISLNTYSFKATVEGLSNDESDEVSVKVYQPITFDAIDDFEICKDAGINFDLKNLNGTTPYSFEWKENARSWTNSSLNLSGTDALDGNYSVEVSNGVCPSHKEEFKLSHFDELIINDITGSDQLCQNTSENLVVVVSKDDALVVKYQWFKNEGATVLSSTSTYTVAGLDKSSGGLYKVEVSDGCMTKVKTKFISVVDEVVATTSWDAEKNLCVGDEFLLDAQVSGDNPTYIWTAPNGRIIGNVANLKIDAVIEADSGIYKCEVSGTCNGSGNEIFTTELIVNTVPYITAGLDGLSPICEGEDLSLGPIDFAGKDVTINWILSDGSLSSSHTYNLDLDKAEISDEGNYRVEVSNACGDDFSLGFQKVIALPTLAAIPSKEACQGEDVVIRAEATGDNLTYKWFVDGIENLTYSGKSEFIIENVQAADVNAFRIYDLECRVSNLDACGLELIENAQVIVHPNTILQSSLKSEVVYVGSDYEFVLDVTGSNLSYEWHYTNIDGVDSKLGETSSKLDLQNISLANSGEYSCYISGSCGKRFTSGFLTVKDPLKIIDGLNKLADIEKCLGDPLSLNIEVKGEVYNINWFKDGLNLNHHSLSYFIPELNYADSGEYRCEINGEGASLIETVNLIVYRQTVLNSNLKDKKLCENENLLWVADVDGSSLIYDWQYKGNSISGEASLNILNLVMDQAGEYRVDISGKCGDVSSKAQLDIQKLPYYISHTEGVEVCEKTDEVSFRVNYGGDKLSYQWRKNGIDIEGATSSVLTVQNIFQADAGIYSCAINSSCSIEITSPDIILSVIPSLQVLSESGDLEICDGEAAEFSVEAEGRDILYQWQFNGENIIGANNSSYQIDRSNLSNRGYYTCELSDKCISKRYSDSKRLDVNALPNTQIYGRMELCVLEDRVAYTTSIQPNINYLWQVEGGEFTSVNEGAKTKITWGELENGNISIRIVDEETGCYAQIDSVVTLHSLPEVNLSALDSHGLCESEFQLKGGFPEGGIYWVNGVRERSFNPNKGHGEYPIRYSYTDENGCSNTTVEKIMKIDSLPVVKAIEDVNVGACKSKQLWAETEMNNIKWSPSRYLDDPNSKTPVFTSGESERYVAFVVDKHGCLGTDIVNVNVAPLPVITTINDTIIGQCKPLVLATDIVGEISEINWLSDKDQFSKSTVRDPQLENLSVGIHNFTINVSDRHGCVATGSVKVDVRANPEIGESKFLCEGESFEIDTRNMENAVWNDGYSAWDRTIDQPGDYSLSVSNEFGCVETQVIKMNPTPLINLRDTLIFEGESVVLKPNLNEDYGPYIYDWETGDVTTELEVFESNTYRLSVEDGNGCVAKDSAIVVVKPIGIESPNAFTPGSVNENDRFYLKKINIEETFELYIYNRWGELMHRTSEAGYSGGWDGTYRGEKCPTGVYVWILILNGEATEKGHMVLVR</sequence>
<organism evidence="4 5">
    <name type="scientific">Ancylomarina euxinus</name>
    <dbReference type="NCBI Taxonomy" id="2283627"/>
    <lineage>
        <taxon>Bacteria</taxon>
        <taxon>Pseudomonadati</taxon>
        <taxon>Bacteroidota</taxon>
        <taxon>Bacteroidia</taxon>
        <taxon>Marinilabiliales</taxon>
        <taxon>Marinifilaceae</taxon>
        <taxon>Ancylomarina</taxon>
    </lineage>
</organism>
<dbReference type="OrthoDB" id="1108781at2"/>
<evidence type="ECO:0000313" key="4">
    <source>
        <dbReference type="EMBL" id="RRG23966.1"/>
    </source>
</evidence>
<dbReference type="InterPro" id="IPR007110">
    <property type="entry name" value="Ig-like_dom"/>
</dbReference>
<feature type="domain" description="Ig-like" evidence="3">
    <location>
        <begin position="2068"/>
        <end position="2153"/>
    </location>
</feature>
<dbReference type="InterPro" id="IPR003599">
    <property type="entry name" value="Ig_sub"/>
</dbReference>
<dbReference type="Pfam" id="PF13585">
    <property type="entry name" value="CHU_C"/>
    <property type="match status" value="1"/>
</dbReference>
<gene>
    <name evidence="4" type="ORF">DWB61_02285</name>
</gene>
<evidence type="ECO:0000256" key="1">
    <source>
        <dbReference type="ARBA" id="ARBA00022737"/>
    </source>
</evidence>
<keyword evidence="5" id="KW-1185">Reference proteome</keyword>
<dbReference type="PANTHER" id="PTHR44170:SF6">
    <property type="entry name" value="CONTACTIN"/>
    <property type="match status" value="1"/>
</dbReference>
<evidence type="ECO:0000259" key="3">
    <source>
        <dbReference type="PROSITE" id="PS50835"/>
    </source>
</evidence>
<feature type="domain" description="Ig-like" evidence="3">
    <location>
        <begin position="2669"/>
        <end position="2751"/>
    </location>
</feature>
<name>A0A425Y681_9BACT</name>
<comment type="caution">
    <text evidence="4">The sequence shown here is derived from an EMBL/GenBank/DDBJ whole genome shotgun (WGS) entry which is preliminary data.</text>
</comment>
<accession>A0A425Y681</accession>
<feature type="domain" description="Ig-like" evidence="3">
    <location>
        <begin position="2330"/>
        <end position="2414"/>
    </location>
</feature>
<evidence type="ECO:0000256" key="2">
    <source>
        <dbReference type="ARBA" id="ARBA00023157"/>
    </source>
</evidence>
<dbReference type="GO" id="GO:0098609">
    <property type="term" value="P:cell-cell adhesion"/>
    <property type="evidence" value="ECO:0007669"/>
    <property type="project" value="TreeGrafter"/>
</dbReference>
<feature type="domain" description="Ig-like" evidence="3">
    <location>
        <begin position="2418"/>
        <end position="2497"/>
    </location>
</feature>
<dbReference type="InterPro" id="IPR035234">
    <property type="entry name" value="IgGFc-bd_N"/>
</dbReference>
<feature type="domain" description="Ig-like" evidence="3">
    <location>
        <begin position="1641"/>
        <end position="1712"/>
    </location>
</feature>
<feature type="domain" description="Ig-like" evidence="3">
    <location>
        <begin position="1204"/>
        <end position="1283"/>
    </location>
</feature>
<feature type="domain" description="Ig-like" evidence="3">
    <location>
        <begin position="1299"/>
        <end position="1367"/>
    </location>
</feature>
<dbReference type="PANTHER" id="PTHR44170">
    <property type="entry name" value="PROTEIN SIDEKICK"/>
    <property type="match status" value="1"/>
</dbReference>
<reference evidence="4 5" key="1">
    <citation type="submission" date="2018-07" db="EMBL/GenBank/DDBJ databases">
        <title>Draft genome sequence of Ancylomarina sp. M1P.</title>
        <authorList>
            <person name="Yadav S."/>
            <person name="Villanueva L."/>
            <person name="Damste J.S.S."/>
        </authorList>
    </citation>
    <scope>NUCLEOTIDE SEQUENCE [LARGE SCALE GENOMIC DNA]</scope>
    <source>
        <strain evidence="4 5">M1P</strain>
    </source>
</reference>
<dbReference type="SUPFAM" id="SSF48726">
    <property type="entry name" value="Immunoglobulin"/>
    <property type="match status" value="9"/>
</dbReference>